<protein>
    <submittedName>
        <fullName evidence="3">Putative lipoprotein</fullName>
    </submittedName>
</protein>
<evidence type="ECO:0000256" key="1">
    <source>
        <dbReference type="SAM" id="MobiDB-lite"/>
    </source>
</evidence>
<keyword evidence="4" id="KW-1185">Reference proteome</keyword>
<reference evidence="3 4" key="1">
    <citation type="journal article" date="2014" name="Antonie Van Leeuwenhoek">
        <title>Hyphomonas beringensis sp. nov. and Hyphomonas chukchiensis sp. nov., isolated from surface seawater of the Bering Sea and Chukchi Sea.</title>
        <authorList>
            <person name="Li C."/>
            <person name="Lai Q."/>
            <person name="Li G."/>
            <person name="Dong C."/>
            <person name="Wang J."/>
            <person name="Liao Y."/>
            <person name="Shao Z."/>
        </authorList>
    </citation>
    <scope>NUCLEOTIDE SEQUENCE [LARGE SCALE GENOMIC DNA]</scope>
    <source>
        <strain evidence="3 4">MHS-3</strain>
    </source>
</reference>
<dbReference type="InterPro" id="IPR021727">
    <property type="entry name" value="DUF3299"/>
</dbReference>
<evidence type="ECO:0000313" key="3">
    <source>
        <dbReference type="EMBL" id="KCZ84207.1"/>
    </source>
</evidence>
<organism evidence="3 4">
    <name type="scientific">Hyphomonas adhaerens MHS-3</name>
    <dbReference type="NCBI Taxonomy" id="1280949"/>
    <lineage>
        <taxon>Bacteria</taxon>
        <taxon>Pseudomonadati</taxon>
        <taxon>Pseudomonadota</taxon>
        <taxon>Alphaproteobacteria</taxon>
        <taxon>Hyphomonadales</taxon>
        <taxon>Hyphomonadaceae</taxon>
        <taxon>Hyphomonas</taxon>
    </lineage>
</organism>
<evidence type="ECO:0000313" key="4">
    <source>
        <dbReference type="Proteomes" id="UP000027446"/>
    </source>
</evidence>
<dbReference type="Gene3D" id="2.40.50.870">
    <property type="entry name" value="Protein of unknown function (DUF3299)"/>
    <property type="match status" value="1"/>
</dbReference>
<dbReference type="Pfam" id="PF11736">
    <property type="entry name" value="DUF3299"/>
    <property type="match status" value="1"/>
</dbReference>
<keyword evidence="3" id="KW-0449">Lipoprotein</keyword>
<sequence length="250" mass="27627">MRHKFQKAGALALLLMAMAGCNPPQNSQSPPDATIDRQPPPLPENAVTVDFNAAADEGTNSVSAEQDKTEPQQASAAWGLEPGEAIPLKWEDLMPEGAEEELARQEAEFFRMLEQRYAASATSLAEAQTFDEIQEGSAFDYMPQLGTFDVVDDLDGQLIRIPGYVVPFDFNESRRQGEFLFVPYMGACIHTPPPPPNQIIFVRADPAIRLGDIWSPYWLEGTLTTEVTHSEPGDAAYAVSLSKLESYEYR</sequence>
<dbReference type="eggNOG" id="COG3495">
    <property type="taxonomic scope" value="Bacteria"/>
</dbReference>
<accession>A0A069E2W5</accession>
<dbReference type="AlphaFoldDB" id="A0A069E2W5"/>
<dbReference type="PATRIC" id="fig|1280949.3.peg.197"/>
<evidence type="ECO:0000256" key="2">
    <source>
        <dbReference type="SAM" id="SignalP"/>
    </source>
</evidence>
<feature type="region of interest" description="Disordered" evidence="1">
    <location>
        <begin position="22"/>
        <end position="48"/>
    </location>
</feature>
<dbReference type="Proteomes" id="UP000027446">
    <property type="component" value="Unassembled WGS sequence"/>
</dbReference>
<gene>
    <name evidence="3" type="ORF">HAD_00970</name>
</gene>
<comment type="caution">
    <text evidence="3">The sequence shown here is derived from an EMBL/GenBank/DDBJ whole genome shotgun (WGS) entry which is preliminary data.</text>
</comment>
<dbReference type="EMBL" id="ARYH01000001">
    <property type="protein sequence ID" value="KCZ84207.1"/>
    <property type="molecule type" value="Genomic_DNA"/>
</dbReference>
<dbReference type="OrthoDB" id="9812956at2"/>
<feature type="chain" id="PRO_5001660657" evidence="2">
    <location>
        <begin position="20"/>
        <end position="250"/>
    </location>
</feature>
<proteinExistence type="predicted"/>
<name>A0A069E2W5_9PROT</name>
<keyword evidence="2" id="KW-0732">Signal</keyword>
<dbReference type="STRING" id="1280949.HAD_00970"/>
<dbReference type="PROSITE" id="PS51257">
    <property type="entry name" value="PROKAR_LIPOPROTEIN"/>
    <property type="match status" value="1"/>
</dbReference>
<feature type="signal peptide" evidence="2">
    <location>
        <begin position="1"/>
        <end position="19"/>
    </location>
</feature>